<dbReference type="PROSITE" id="PS51318">
    <property type="entry name" value="TAT"/>
    <property type="match status" value="1"/>
</dbReference>
<protein>
    <submittedName>
        <fullName evidence="1">Uncharacterized protein</fullName>
    </submittedName>
</protein>
<comment type="caution">
    <text evidence="1">The sequence shown here is derived from an EMBL/GenBank/DDBJ whole genome shotgun (WGS) entry which is preliminary data.</text>
</comment>
<proteinExistence type="predicted"/>
<name>E6QMP1_9ZZZZ</name>
<organism evidence="1">
    <name type="scientific">mine drainage metagenome</name>
    <dbReference type="NCBI Taxonomy" id="410659"/>
    <lineage>
        <taxon>unclassified sequences</taxon>
        <taxon>metagenomes</taxon>
        <taxon>ecological metagenomes</taxon>
    </lineage>
</organism>
<evidence type="ECO:0000313" key="1">
    <source>
        <dbReference type="EMBL" id="CBI08512.1"/>
    </source>
</evidence>
<dbReference type="EMBL" id="CABQ01000231">
    <property type="protein sequence ID" value="CBI08512.1"/>
    <property type="molecule type" value="Genomic_DNA"/>
</dbReference>
<dbReference type="AlphaFoldDB" id="E6QMP1"/>
<accession>E6QMP1</accession>
<reference evidence="1" key="1">
    <citation type="submission" date="2009-10" db="EMBL/GenBank/DDBJ databases">
        <title>Diversity of trophic interactions inside an arsenic-rich microbial ecosystem.</title>
        <authorList>
            <person name="Bertin P.N."/>
            <person name="Heinrich-Salmeron A."/>
            <person name="Pelletier E."/>
            <person name="Goulhen-Chollet F."/>
            <person name="Arsene-Ploetze F."/>
            <person name="Gallien S."/>
            <person name="Calteau A."/>
            <person name="Vallenet D."/>
            <person name="Casiot C."/>
            <person name="Chane-Woon-Ming B."/>
            <person name="Giloteaux L."/>
            <person name="Barakat M."/>
            <person name="Bonnefoy V."/>
            <person name="Bruneel O."/>
            <person name="Chandler M."/>
            <person name="Cleiss J."/>
            <person name="Duran R."/>
            <person name="Elbaz-Poulichet F."/>
            <person name="Fonknechten N."/>
            <person name="Lauga B."/>
            <person name="Mornico D."/>
            <person name="Ortet P."/>
            <person name="Schaeffer C."/>
            <person name="Siguier P."/>
            <person name="Alexander Thil Smith A."/>
            <person name="Van Dorsselaer A."/>
            <person name="Weissenbach J."/>
            <person name="Medigue C."/>
            <person name="Le Paslier D."/>
        </authorList>
    </citation>
    <scope>NUCLEOTIDE SEQUENCE</scope>
</reference>
<sequence length="78" mass="8050">MELRMSKLTRRKILAITAAGTAGAVFSKGTSGFAASGLLAGAQPRVKVGTLAAVRGGPLMFSLTSITKEPKLAIYILD</sequence>
<gene>
    <name evidence="1" type="ORF">CARN6_1986</name>
</gene>
<dbReference type="InterPro" id="IPR006311">
    <property type="entry name" value="TAT_signal"/>
</dbReference>